<dbReference type="AlphaFoldDB" id="A0A7S0S3W8"/>
<sequence>MTERMLRSILDLFSSEQGEERLLRAAVREACPPLVRRLLDTRGDLVVAALESAAAAAKEVWGRSDMDQSAEEDTQAEVAERAHKAVVEAADMCYAYCKDKELDDNGLGPKPCCKHRERLATAFKAMHAACRKAGKKRASGG</sequence>
<dbReference type="EMBL" id="HBFB01034272">
    <property type="protein sequence ID" value="CAD8695045.1"/>
    <property type="molecule type" value="Transcribed_RNA"/>
</dbReference>
<protein>
    <submittedName>
        <fullName evidence="1">Uncharacterized protein</fullName>
    </submittedName>
</protein>
<proteinExistence type="predicted"/>
<reference evidence="1" key="1">
    <citation type="submission" date="2021-01" db="EMBL/GenBank/DDBJ databases">
        <authorList>
            <person name="Corre E."/>
            <person name="Pelletier E."/>
            <person name="Niang G."/>
            <person name="Scheremetjew M."/>
            <person name="Finn R."/>
            <person name="Kale V."/>
            <person name="Holt S."/>
            <person name="Cochrane G."/>
            <person name="Meng A."/>
            <person name="Brown T."/>
            <person name="Cohen L."/>
        </authorList>
    </citation>
    <scope>NUCLEOTIDE SEQUENCE</scope>
    <source>
        <strain evidence="1">SAG 11-49</strain>
    </source>
</reference>
<gene>
    <name evidence="1" type="ORF">CLEI1391_LOCUS19231</name>
</gene>
<organism evidence="1">
    <name type="scientific">Chlamydomonas leiostraca</name>
    <dbReference type="NCBI Taxonomy" id="1034604"/>
    <lineage>
        <taxon>Eukaryota</taxon>
        <taxon>Viridiplantae</taxon>
        <taxon>Chlorophyta</taxon>
        <taxon>core chlorophytes</taxon>
        <taxon>Chlorophyceae</taxon>
        <taxon>CS clade</taxon>
        <taxon>Chlamydomonadales</taxon>
        <taxon>Chlamydomonadaceae</taxon>
        <taxon>Chlamydomonas</taxon>
    </lineage>
</organism>
<accession>A0A7S0S3W8</accession>
<evidence type="ECO:0000313" key="1">
    <source>
        <dbReference type="EMBL" id="CAD8695045.1"/>
    </source>
</evidence>
<name>A0A7S0S3W8_9CHLO</name>